<dbReference type="PANTHER" id="PTHR45888">
    <property type="entry name" value="HL01030P-RELATED"/>
    <property type="match status" value="1"/>
</dbReference>
<sequence>MEDLLEQEKQEQLKQHKASEQQQQQGQQGLSTEELNLSDMEFEKLKADVMARDNQGLNPVTGTPSGIVGIRPGFQRIPGQPGVVSPVQPMTRPVRPPLIQGDPGMHPALLQAGSRGVVPSSPGTVTIKTLPPPPVPPDNPQTDGERQQQNQYEYWLSQQHNLITTQQRHYETEITKLRKQRKSLNSRQRTMKKNGQELNEHDASELERVQREAAVIQRSLDQCRKSGRQHTMIIQEYNNKKKQRPQMMGHHGVVMGPQGPGGMMAGNSPLGPRGTSPMHSTPQSPLMSPSPSSQPGMGMSPMVHSPHTPVASPNTIAVPQHSPHSMVIPVPHPSPGDSPYSPHAQVRMPSPSFQDQGPRPGFPGPGMPHHMMPQGMRIRMPVLSPGSQHVQPGQMSPHMMRPNYQQQPGIPGPIMTQGQGGPMMMRMQYAPQGVVPLRRPSGSGPVLSPSSQGPISSPGGPVPSPIAGQGMAMKPSPVHSGMMSPVPLASPSPGGPIASPHTAGMTSKPSPVHSGLRSPVPMSSPSQIRPHSVENPTTPLTPRSASGDAFPHTPGSAGGSQVNSPSNNTVPSPAGTPRPAGPGGGGGNVNNPNNPAPLPPYFSRFGFFKLGLRGGSNTGVMVRSRWGHFKMGLKGGSPLGEIENNAAAVSGGTVITQTTTTSLSTIAATTMTTSASRIKLSSIETTTYSPSSNAFNNNNAIQEENQEGLAHVLSESLKSPLRLPMMTTPNMTRVSQVGGNAMSDHNPIPVSYALTNAVTIPEPQKSEIPPSSRHQAMIGIPGGGSILTTTHSGYGTVSVAPGVNVPSVMASTSYNYPSSSAGGILTNSSTSLPASLGINPGSIPQSIISTSTALLTKPSSASNSVATSANSLDVSTLSTVLGVNDQVNNLPSIATSRPVTALIHSTSATTHTTSSLGRPVVSVPIQQLQEHPHSSSSSSSSSIIIMTQVRTLPSVGHIQQGTQQIRMLASSQSGMQQITSNLQQQPVGEQALEQGLPQAIQQHLVQQTLGPGQQLVQTTAGVLVQNSAGQTVRMVGQPVMVQQMVRAGNVMVRGPSGGQVAMQGRQIMMIHGGQQVRTPSPPVSRGPVMMPPPIAKSPAGHSASPIPRVSPAPSPLSNLPSPHSPQLKGQSPLMGSPAPSPHGPHSTPPGLIKRDPDEERLGPSPHSASPQLGPNSTTSLPSMTFPYLSQGLNNQIKSEAGQVEPQKETPTSQNALLKQLLQNTACASSIQQQQGGQLVLVRSPQTNLPVASQHLSQIASQVPNPTPIVIPRSVGGPHPPGSVQQAQAQGQIIGQTSTGPVRMVPQQVVVSGQPGQPGQTVVIGHPGQQHQQQLLTQGTARPMFVSQHQPQQGVGESQQHTSSQQQQQQHPPGTIVRQVSQGHLGGHPGLPSIPGGPQMVHQGAVITHGSPTSHTSHQSGSPVLHHTLRPGHPGAPLPAGHPVSSVGHMGSTVPTPASMADRISRNPGLKTEMQVMIPETVLGSGGPSTGDLTPEMTTPNDDYHDDEFKKAKKRAAQQARRKSQSKETKVVAPAKRARQGSRVEEDYDAYIDGVMQQLRAMPPLTITEPSVPRNFNLCPVFGSGDLTKLGRKDYDCRQGVLIGTPGNFTLKNQTDYYSTQPFGPEVPRVTPAKTGPTQRGFYIHEFTPPKIGLPLDELPPENEPSPIVNVNIGSNRPTPTQTPTSMRDADSPDTVLSSSSPECVLPESPPPFKGLRLIDMDEDPQDDQRDRSISPSIPLLVPTPIRPGQLPFLPLIKKEKDAPEMDKENLPHNISSIMLKNRVGLTPALPLKDMGNVNVTLTLSSQAGDDISNVLRNLANLLNIPPPTTYHMIEQSLENNNIPRLFHHKHPKNGKEQVVEIQSILNGHACFCKNCSLIIMKDKICKKLSEMPVHTKDENGVDEITFCSQECMVQYVITHKIEPKPEKAGAGLDDRGRLKDEYNSEDSSEDDLLKDEELDEVLRVPKLEDGIRGRPVKHKLDDMEYYPRQSDGKRFRGHKYQFWTPNSLQMPEKIDKPTPKEMTDLLFRMAITYRKPRLKEDHRQCVLCNLYGDSVADGPSRLLNYEVNKWVHLNCALWCEDVYETMNGALMNVEAAIKKASGHICEHCEQPGASTKCFKVRCCKTYHLNCAVKEGCTFYKNKTVYCQEHANKGEKENELSTLAVFRRVFIDREDNRQVASVIRSDEDYILRLGSLYLMNIGQLLPTQLQAFHSPYCIYPVGYQVVRFYWSMRKLHKRCAYECSISDKEGQPEFHITIIEDGYEDLTLSSCSPKGVWTKVLEPLTEMRQKADVVRLFSQYISGEDLFGLTEPAVVRILESLPGVDTLSDYNFKYGRNPLFEMPLAINPTGCARSEPFNKNTLKRYNHGHTTAAGTVRAASSVRNAAAAASLALTLDPFISFDKLHKHSISSQYKKMKQEWRSSVYLARSKIAGLGLYAARDIEKNTFIIEYIGEVIRSELSNIREKRYESQNRGIYMFRLDDARVVDASETGGLARYVNHSCGPNCYTKTVEAEGDHRILIISNRKIHRGEELSYDYKFDEEDESKIPCLCGADNCRKWMN</sequence>
<keyword evidence="10" id="KW-0156">Chromatin regulator</keyword>
<dbReference type="GO" id="GO:0008270">
    <property type="term" value="F:zinc ion binding"/>
    <property type="evidence" value="ECO:0007669"/>
    <property type="project" value="UniProtKB-KW"/>
</dbReference>
<dbReference type="CDD" id="cd19171">
    <property type="entry name" value="SET_KMT2C_2D"/>
    <property type="match status" value="1"/>
</dbReference>
<dbReference type="FunFam" id="3.30.40.10:FF:000002">
    <property type="entry name" value="Histone-lysine N-methyltransferase"/>
    <property type="match status" value="1"/>
</dbReference>
<feature type="compositionally biased region" description="Polar residues" evidence="14">
    <location>
        <begin position="559"/>
        <end position="570"/>
    </location>
</feature>
<reference evidence="18 19" key="1">
    <citation type="submission" date="2024-05" db="EMBL/GenBank/DDBJ databases">
        <authorList>
            <person name="Wallberg A."/>
        </authorList>
    </citation>
    <scope>NUCLEOTIDE SEQUENCE [LARGE SCALE GENOMIC DNA]</scope>
</reference>
<dbReference type="InterPro" id="IPR046341">
    <property type="entry name" value="SET_dom_sf"/>
</dbReference>
<feature type="non-terminal residue" evidence="18">
    <location>
        <position position="2560"/>
    </location>
</feature>
<feature type="region of interest" description="Disordered" evidence="14">
    <location>
        <begin position="1658"/>
        <end position="1740"/>
    </location>
</feature>
<dbReference type="Pfam" id="PF05964">
    <property type="entry name" value="FYRN"/>
    <property type="match status" value="1"/>
</dbReference>
<dbReference type="FunFam" id="3.30.160.360:FF:000001">
    <property type="entry name" value="Histone-lysine N-methyltransferase"/>
    <property type="match status" value="1"/>
</dbReference>
<dbReference type="Proteomes" id="UP001497623">
    <property type="component" value="Unassembled WGS sequence"/>
</dbReference>
<keyword evidence="5" id="KW-0949">S-adenosyl-L-methionine</keyword>
<evidence type="ECO:0000313" key="18">
    <source>
        <dbReference type="EMBL" id="CAL4174230.1"/>
    </source>
</evidence>
<keyword evidence="8" id="KW-0863">Zinc-finger</keyword>
<evidence type="ECO:0008006" key="20">
    <source>
        <dbReference type="Google" id="ProtNLM"/>
    </source>
</evidence>
<dbReference type="Gene3D" id="3.30.160.360">
    <property type="match status" value="1"/>
</dbReference>
<feature type="domain" description="PHD-type" evidence="17">
    <location>
        <begin position="2042"/>
        <end position="2150"/>
    </location>
</feature>
<dbReference type="GO" id="GO:0005700">
    <property type="term" value="C:polytene chromosome"/>
    <property type="evidence" value="ECO:0007669"/>
    <property type="project" value="UniProtKB-ARBA"/>
</dbReference>
<dbReference type="Pfam" id="PF00856">
    <property type="entry name" value="SET"/>
    <property type="match status" value="1"/>
</dbReference>
<feature type="compositionally biased region" description="Basic residues" evidence="14">
    <location>
        <begin position="179"/>
        <end position="192"/>
    </location>
</feature>
<feature type="compositionally biased region" description="Basic and acidic residues" evidence="14">
    <location>
        <begin position="194"/>
        <end position="204"/>
    </location>
</feature>
<feature type="compositionally biased region" description="Polar residues" evidence="14">
    <location>
        <begin position="521"/>
        <end position="544"/>
    </location>
</feature>
<dbReference type="GO" id="GO:0044666">
    <property type="term" value="C:MLL3/4 complex"/>
    <property type="evidence" value="ECO:0007669"/>
    <property type="project" value="TreeGrafter"/>
</dbReference>
<dbReference type="SMART" id="SM00317">
    <property type="entry name" value="SET"/>
    <property type="match status" value="1"/>
</dbReference>
<feature type="compositionally biased region" description="Basic and acidic residues" evidence="14">
    <location>
        <begin position="1152"/>
        <end position="1161"/>
    </location>
</feature>
<evidence type="ECO:0000256" key="13">
    <source>
        <dbReference type="ARBA" id="ARBA00023242"/>
    </source>
</evidence>
<feature type="compositionally biased region" description="Polar residues" evidence="14">
    <location>
        <begin position="1409"/>
        <end position="1421"/>
    </location>
</feature>
<evidence type="ECO:0000259" key="16">
    <source>
        <dbReference type="PROSITE" id="PS50868"/>
    </source>
</evidence>
<dbReference type="GO" id="GO:0045944">
    <property type="term" value="P:positive regulation of transcription by RNA polymerase II"/>
    <property type="evidence" value="ECO:0007669"/>
    <property type="project" value="TreeGrafter"/>
</dbReference>
<dbReference type="SMART" id="SM00541">
    <property type="entry name" value="FYRN"/>
    <property type="match status" value="1"/>
</dbReference>
<keyword evidence="3" id="KW-0489">Methyltransferase</keyword>
<keyword evidence="13" id="KW-0539">Nucleus</keyword>
<evidence type="ECO:0000256" key="6">
    <source>
        <dbReference type="ARBA" id="ARBA00022723"/>
    </source>
</evidence>
<feature type="compositionally biased region" description="Low complexity" evidence="14">
    <location>
        <begin position="1357"/>
        <end position="1370"/>
    </location>
</feature>
<evidence type="ECO:0000256" key="14">
    <source>
        <dbReference type="SAM" id="MobiDB-lite"/>
    </source>
</evidence>
<keyword evidence="7" id="KW-0677">Repeat</keyword>
<dbReference type="SMART" id="SM00542">
    <property type="entry name" value="FYRC"/>
    <property type="match status" value="1"/>
</dbReference>
<feature type="region of interest" description="Disordered" evidence="14">
    <location>
        <begin position="115"/>
        <end position="148"/>
    </location>
</feature>
<feature type="region of interest" description="Disordered" evidence="14">
    <location>
        <begin position="434"/>
        <end position="595"/>
    </location>
</feature>
<protein>
    <recommendedName>
        <fullName evidence="20">Histone-lysine N-methyltransferase</fullName>
    </recommendedName>
</protein>
<feature type="domain" description="SET" evidence="15">
    <location>
        <begin position="2421"/>
        <end position="2537"/>
    </location>
</feature>
<evidence type="ECO:0000256" key="10">
    <source>
        <dbReference type="ARBA" id="ARBA00022853"/>
    </source>
</evidence>
<feature type="region of interest" description="Disordered" evidence="14">
    <location>
        <begin position="1925"/>
        <end position="1954"/>
    </location>
</feature>
<keyword evidence="6" id="KW-0479">Metal-binding</keyword>
<dbReference type="GO" id="GO:0042800">
    <property type="term" value="F:histone H3K4 methyltransferase activity"/>
    <property type="evidence" value="ECO:0007669"/>
    <property type="project" value="TreeGrafter"/>
</dbReference>
<dbReference type="SMART" id="SM00508">
    <property type="entry name" value="PostSET"/>
    <property type="match status" value="1"/>
</dbReference>
<accession>A0AAV2SAZ5</accession>
<dbReference type="SUPFAM" id="SSF82199">
    <property type="entry name" value="SET domain"/>
    <property type="match status" value="1"/>
</dbReference>
<gene>
    <name evidence="18" type="ORF">MNOR_LOCUS34478</name>
</gene>
<evidence type="ECO:0000256" key="3">
    <source>
        <dbReference type="ARBA" id="ARBA00022603"/>
    </source>
</evidence>
<feature type="region of interest" description="Disordered" evidence="14">
    <location>
        <begin position="1"/>
        <end position="36"/>
    </location>
</feature>
<dbReference type="InterPro" id="IPR034732">
    <property type="entry name" value="EPHD"/>
</dbReference>
<keyword evidence="2" id="KW-0597">Phosphoprotein</keyword>
<evidence type="ECO:0000313" key="19">
    <source>
        <dbReference type="Proteomes" id="UP001497623"/>
    </source>
</evidence>
<dbReference type="Gene3D" id="2.170.270.10">
    <property type="entry name" value="SET domain"/>
    <property type="match status" value="1"/>
</dbReference>
<evidence type="ECO:0000259" key="17">
    <source>
        <dbReference type="PROSITE" id="PS51805"/>
    </source>
</evidence>
<feature type="compositionally biased region" description="Basic and acidic residues" evidence="14">
    <location>
        <begin position="1925"/>
        <end position="1942"/>
    </location>
</feature>
<dbReference type="PROSITE" id="PS51542">
    <property type="entry name" value="FYRN"/>
    <property type="match status" value="1"/>
</dbReference>
<evidence type="ECO:0000256" key="4">
    <source>
        <dbReference type="ARBA" id="ARBA00022679"/>
    </source>
</evidence>
<feature type="compositionally biased region" description="Low complexity" evidence="14">
    <location>
        <begin position="1115"/>
        <end position="1127"/>
    </location>
</feature>
<comment type="subcellular location">
    <subcellularLocation>
        <location evidence="1">Nucleus</location>
    </subcellularLocation>
</comment>
<dbReference type="GO" id="GO:0003713">
    <property type="term" value="F:transcription coactivator activity"/>
    <property type="evidence" value="ECO:0007669"/>
    <property type="project" value="TreeGrafter"/>
</dbReference>
<keyword evidence="12" id="KW-0804">Transcription</keyword>
<comment type="caution">
    <text evidence="18">The sequence shown here is derived from an EMBL/GenBank/DDBJ whole genome shotgun (WGS) entry which is preliminary data.</text>
</comment>
<feature type="domain" description="Post-SET" evidence="16">
    <location>
        <begin position="2544"/>
        <end position="2560"/>
    </location>
</feature>
<evidence type="ECO:0000256" key="12">
    <source>
        <dbReference type="ARBA" id="ARBA00023163"/>
    </source>
</evidence>
<feature type="compositionally biased region" description="Polar residues" evidence="14">
    <location>
        <begin position="1166"/>
        <end position="1182"/>
    </location>
</feature>
<feature type="compositionally biased region" description="Polar residues" evidence="14">
    <location>
        <begin position="1671"/>
        <end position="1685"/>
    </location>
</feature>
<dbReference type="PROSITE" id="PS51543">
    <property type="entry name" value="FYRC"/>
    <property type="match status" value="1"/>
</dbReference>
<evidence type="ECO:0000259" key="15">
    <source>
        <dbReference type="PROSITE" id="PS50280"/>
    </source>
</evidence>
<keyword evidence="19" id="KW-1185">Reference proteome</keyword>
<feature type="compositionally biased region" description="Pro residues" evidence="14">
    <location>
        <begin position="1079"/>
        <end position="1095"/>
    </location>
</feature>
<feature type="region of interest" description="Disordered" evidence="14">
    <location>
        <begin position="1346"/>
        <end position="1433"/>
    </location>
</feature>
<dbReference type="GO" id="GO:0032259">
    <property type="term" value="P:methylation"/>
    <property type="evidence" value="ECO:0007669"/>
    <property type="project" value="UniProtKB-KW"/>
</dbReference>
<feature type="region of interest" description="Disordered" evidence="14">
    <location>
        <begin position="179"/>
        <end position="204"/>
    </location>
</feature>
<feature type="region of interest" description="Disordered" evidence="14">
    <location>
        <begin position="258"/>
        <end position="367"/>
    </location>
</feature>
<evidence type="ECO:0000256" key="7">
    <source>
        <dbReference type="ARBA" id="ARBA00022737"/>
    </source>
</evidence>
<keyword evidence="9" id="KW-0862">Zinc</keyword>
<evidence type="ECO:0000256" key="5">
    <source>
        <dbReference type="ARBA" id="ARBA00022691"/>
    </source>
</evidence>
<dbReference type="PANTHER" id="PTHR45888:SF6">
    <property type="entry name" value="HL01030P-RELATED"/>
    <property type="match status" value="1"/>
</dbReference>
<dbReference type="InterPro" id="IPR013083">
    <property type="entry name" value="Znf_RING/FYVE/PHD"/>
</dbReference>
<feature type="compositionally biased region" description="Basic and acidic residues" evidence="14">
    <location>
        <begin position="1"/>
        <end position="19"/>
    </location>
</feature>
<dbReference type="Pfam" id="PF13832">
    <property type="entry name" value="zf-HC5HC2H_2"/>
    <property type="match status" value="1"/>
</dbReference>
<dbReference type="Pfam" id="PF05965">
    <property type="entry name" value="FYRC"/>
    <property type="match status" value="1"/>
</dbReference>
<feature type="region of interest" description="Disordered" evidence="14">
    <location>
        <begin position="1074"/>
        <end position="1187"/>
    </location>
</feature>
<feature type="compositionally biased region" description="Low complexity" evidence="14">
    <location>
        <begin position="440"/>
        <end position="459"/>
    </location>
</feature>
<dbReference type="PROSITE" id="PS50868">
    <property type="entry name" value="POST_SET"/>
    <property type="match status" value="1"/>
</dbReference>
<evidence type="ECO:0000256" key="8">
    <source>
        <dbReference type="ARBA" id="ARBA00022771"/>
    </source>
</evidence>
<dbReference type="PROSITE" id="PS50280">
    <property type="entry name" value="SET"/>
    <property type="match status" value="1"/>
</dbReference>
<dbReference type="PROSITE" id="PS51805">
    <property type="entry name" value="EPHD"/>
    <property type="match status" value="1"/>
</dbReference>
<feature type="compositionally biased region" description="Pro residues" evidence="14">
    <location>
        <begin position="130"/>
        <end position="139"/>
    </location>
</feature>
<keyword evidence="11" id="KW-0805">Transcription regulation</keyword>
<feature type="compositionally biased region" description="Acidic residues" evidence="14">
    <location>
        <begin position="1943"/>
        <end position="1954"/>
    </location>
</feature>
<feature type="compositionally biased region" description="Low complexity" evidence="14">
    <location>
        <begin position="282"/>
        <end position="302"/>
    </location>
</feature>
<feature type="compositionally biased region" description="Polar residues" evidence="14">
    <location>
        <begin position="1346"/>
        <end position="1356"/>
    </location>
</feature>
<proteinExistence type="predicted"/>
<dbReference type="EMBL" id="CAXKWB010053288">
    <property type="protein sequence ID" value="CAL4174230.1"/>
    <property type="molecule type" value="Genomic_DNA"/>
</dbReference>
<dbReference type="InterPro" id="IPR003616">
    <property type="entry name" value="Post-SET_dom"/>
</dbReference>
<evidence type="ECO:0000256" key="2">
    <source>
        <dbReference type="ARBA" id="ARBA00022553"/>
    </source>
</evidence>
<name>A0AAV2SAZ5_MEGNR</name>
<dbReference type="InterPro" id="IPR001214">
    <property type="entry name" value="SET_dom"/>
</dbReference>
<evidence type="ECO:0000256" key="1">
    <source>
        <dbReference type="ARBA" id="ARBA00004123"/>
    </source>
</evidence>
<keyword evidence="4" id="KW-0808">Transferase</keyword>
<organism evidence="18 19">
    <name type="scientific">Meganyctiphanes norvegica</name>
    <name type="common">Northern krill</name>
    <name type="synonym">Thysanopoda norvegica</name>
    <dbReference type="NCBI Taxonomy" id="48144"/>
    <lineage>
        <taxon>Eukaryota</taxon>
        <taxon>Metazoa</taxon>
        <taxon>Ecdysozoa</taxon>
        <taxon>Arthropoda</taxon>
        <taxon>Crustacea</taxon>
        <taxon>Multicrustacea</taxon>
        <taxon>Malacostraca</taxon>
        <taxon>Eumalacostraca</taxon>
        <taxon>Eucarida</taxon>
        <taxon>Euphausiacea</taxon>
        <taxon>Euphausiidae</taxon>
        <taxon>Meganyctiphanes</taxon>
    </lineage>
</organism>
<feature type="compositionally biased region" description="Basic residues" evidence="14">
    <location>
        <begin position="1510"/>
        <end position="1523"/>
    </location>
</feature>
<evidence type="ECO:0000256" key="11">
    <source>
        <dbReference type="ARBA" id="ARBA00023015"/>
    </source>
</evidence>
<dbReference type="Gene3D" id="3.30.40.10">
    <property type="entry name" value="Zinc/RING finger domain, C3HC4 (zinc finger)"/>
    <property type="match status" value="1"/>
</dbReference>
<dbReference type="InterPro" id="IPR003888">
    <property type="entry name" value="FYrich_N"/>
</dbReference>
<dbReference type="InterPro" id="IPR003889">
    <property type="entry name" value="FYrich_C"/>
</dbReference>
<feature type="region of interest" description="Disordered" evidence="14">
    <location>
        <begin position="1483"/>
        <end position="1540"/>
    </location>
</feature>
<evidence type="ECO:0000256" key="9">
    <source>
        <dbReference type="ARBA" id="ARBA00022833"/>
    </source>
</evidence>